<dbReference type="OrthoDB" id="9781413at2"/>
<name>A0A517Z003_9PLAN</name>
<dbReference type="InterPro" id="IPR012821">
    <property type="entry name" value="Sucrose_P_synth_Pase-like_dom"/>
</dbReference>
<dbReference type="SFLD" id="SFLDG01140">
    <property type="entry name" value="C2.B:_Phosphomannomutase_and_P"/>
    <property type="match status" value="1"/>
</dbReference>
<feature type="domain" description="Glycosyltransferase subfamily 4-like N-terminal" evidence="8">
    <location>
        <begin position="26"/>
        <end position="222"/>
    </location>
</feature>
<dbReference type="InterPro" id="IPR023214">
    <property type="entry name" value="HAD_sf"/>
</dbReference>
<dbReference type="KEGG" id="mri:Mal4_00740"/>
<dbReference type="SUPFAM" id="SSF53756">
    <property type="entry name" value="UDP-Glycosyltransferase/glycogen phosphorylase"/>
    <property type="match status" value="1"/>
</dbReference>
<dbReference type="RefSeq" id="WP_145366491.1">
    <property type="nucleotide sequence ID" value="NZ_CP036275.1"/>
</dbReference>
<dbReference type="Pfam" id="PF05116">
    <property type="entry name" value="S6PP"/>
    <property type="match status" value="1"/>
</dbReference>
<keyword evidence="10" id="KW-1185">Reference proteome</keyword>
<dbReference type="InterPro" id="IPR006379">
    <property type="entry name" value="HAD-SF_hydro_IIB"/>
</dbReference>
<dbReference type="SFLD" id="SFLDG01141">
    <property type="entry name" value="C2.B.1:_Sucrose_Phosphatase_Li"/>
    <property type="match status" value="1"/>
</dbReference>
<accession>A0A517Z003</accession>
<dbReference type="GO" id="GO:0046524">
    <property type="term" value="F:sucrose-phosphate synthase activity"/>
    <property type="evidence" value="ECO:0007669"/>
    <property type="project" value="UniProtKB-EC"/>
</dbReference>
<evidence type="ECO:0000256" key="2">
    <source>
        <dbReference type="ARBA" id="ARBA00012536"/>
    </source>
</evidence>
<feature type="domain" description="Sucrose phosphatase-like" evidence="7">
    <location>
        <begin position="479"/>
        <end position="718"/>
    </location>
</feature>
<dbReference type="InterPro" id="IPR006380">
    <property type="entry name" value="SPP-like_dom"/>
</dbReference>
<protein>
    <recommendedName>
        <fullName evidence="2">sucrose-phosphate synthase</fullName>
        <ecNumber evidence="2">2.4.1.14</ecNumber>
    </recommendedName>
</protein>
<evidence type="ECO:0000313" key="9">
    <source>
        <dbReference type="EMBL" id="QDU35792.1"/>
    </source>
</evidence>
<sequence length="728" mass="82558">MYIQLISLHGLLRGENIEMGRDADTGGQVRYVVELAKHLAQFEEVEAVDLFTRRIRDKRVSSVYGEEIEELGPNCRIVRLPCGGGRYVRKERLWPYLDEFVDNMIAFTRRSGRRPAVVHGHYADAGYVACEVASVFDVPFVFTGHSLGKPKLDYLQEEGWTIEQANKELTIEHRIHVEQECLAAADLVITSTRHERDTQYGKYHRDANLRFEVIPPGTDLDRFFPYYEYDINANEISEECKQARIRMQQSLARFHFNPEKPLVLALCRPDRRKNIQALIKAYGESRELQAIANLAVFAGIRENIETMPDNERQVLTDMLLLMDRYDLYGKMAVPKQHDSEFEVPELYRLAASTRGIFVNSAFIELFGLTFIESSATGLPFVGTENGGPQDIIENCRSGIIVNVNEQEALTDAMITMLTDEERWSQASTDGVNLVRKHYSWETHCDHYLSCLKDVVSTPVKTPSVVGRSAPGARLAEVDALLMTDIDNTLIGDDDAMHRLLALLKENRARIGFGVASGRALELVEEILQKHDITELDVIVSSVGSEIYYGRDYVPDKGWASRLRHKWYPDRIRAALDELPFIHQQPEDHTQREFKLSYDLDETIPSDEALPRIHEVLDRTKSAYSLIFSHGTFVDILPHRASKGKAIRYLSDKWNIPLDQIATAGDSGNDHDMLTGRTAAIVVGNHDQEISKLRDSSHRVYFADAHFAQGIIEGLDHYGLIAQPIEATA</sequence>
<dbReference type="Gene3D" id="3.40.50.1000">
    <property type="entry name" value="HAD superfamily/HAD-like"/>
    <property type="match status" value="1"/>
</dbReference>
<evidence type="ECO:0000259" key="8">
    <source>
        <dbReference type="Pfam" id="PF13439"/>
    </source>
</evidence>
<organism evidence="9 10">
    <name type="scientific">Maioricimonas rarisocia</name>
    <dbReference type="NCBI Taxonomy" id="2528026"/>
    <lineage>
        <taxon>Bacteria</taxon>
        <taxon>Pseudomonadati</taxon>
        <taxon>Planctomycetota</taxon>
        <taxon>Planctomycetia</taxon>
        <taxon>Planctomycetales</taxon>
        <taxon>Planctomycetaceae</taxon>
        <taxon>Maioricimonas</taxon>
    </lineage>
</organism>
<keyword evidence="3 9" id="KW-0328">Glycosyltransferase</keyword>
<dbReference type="Gene3D" id="3.40.50.2000">
    <property type="entry name" value="Glycogen Phosphorylase B"/>
    <property type="match status" value="2"/>
</dbReference>
<dbReference type="NCBIfam" id="TIGR01484">
    <property type="entry name" value="HAD-SF-IIB"/>
    <property type="match status" value="1"/>
</dbReference>
<dbReference type="PANTHER" id="PTHR46039">
    <property type="entry name" value="SUCROSE-PHOSPHATE SYNTHASE 3-RELATED"/>
    <property type="match status" value="1"/>
</dbReference>
<comment type="catalytic activity">
    <reaction evidence="5">
        <text>beta-D-fructose 6-phosphate + UDP-alpha-D-glucose = sucrose 6(F)-phosphate + UDP + H(+)</text>
        <dbReference type="Rhea" id="RHEA:22172"/>
        <dbReference type="ChEBI" id="CHEBI:15378"/>
        <dbReference type="ChEBI" id="CHEBI:57634"/>
        <dbReference type="ChEBI" id="CHEBI:57723"/>
        <dbReference type="ChEBI" id="CHEBI:58223"/>
        <dbReference type="ChEBI" id="CHEBI:58885"/>
        <dbReference type="EC" id="2.4.1.14"/>
    </reaction>
</comment>
<dbReference type="AlphaFoldDB" id="A0A517Z003"/>
<dbReference type="GO" id="GO:0016791">
    <property type="term" value="F:phosphatase activity"/>
    <property type="evidence" value="ECO:0007669"/>
    <property type="project" value="UniProtKB-ARBA"/>
</dbReference>
<dbReference type="EMBL" id="CP036275">
    <property type="protein sequence ID" value="QDU35792.1"/>
    <property type="molecule type" value="Genomic_DNA"/>
</dbReference>
<proteinExistence type="inferred from homology"/>
<dbReference type="PANTHER" id="PTHR46039:SF5">
    <property type="entry name" value="SUCROSE-PHOSPHATE SYNTHASE 3-RELATED"/>
    <property type="match status" value="1"/>
</dbReference>
<dbReference type="NCBIfam" id="TIGR02471">
    <property type="entry name" value="sucr_syn_bact_C"/>
    <property type="match status" value="1"/>
</dbReference>
<dbReference type="Gene3D" id="3.90.1070.10">
    <property type="match status" value="1"/>
</dbReference>
<evidence type="ECO:0000259" key="7">
    <source>
        <dbReference type="Pfam" id="PF05116"/>
    </source>
</evidence>
<dbReference type="Pfam" id="PF00534">
    <property type="entry name" value="Glycos_transf_1"/>
    <property type="match status" value="1"/>
</dbReference>
<dbReference type="InterPro" id="IPR001296">
    <property type="entry name" value="Glyco_trans_1"/>
</dbReference>
<dbReference type="SUPFAM" id="SSF56784">
    <property type="entry name" value="HAD-like"/>
    <property type="match status" value="1"/>
</dbReference>
<dbReference type="Proteomes" id="UP000320496">
    <property type="component" value="Chromosome"/>
</dbReference>
<comment type="similarity">
    <text evidence="1">Belongs to the glycosyltransferase 1 family.</text>
</comment>
<dbReference type="Pfam" id="PF13439">
    <property type="entry name" value="Glyco_transf_4"/>
    <property type="match status" value="1"/>
</dbReference>
<keyword evidence="4 9" id="KW-0808">Transferase</keyword>
<dbReference type="EC" id="2.4.1.14" evidence="2"/>
<evidence type="ECO:0000256" key="5">
    <source>
        <dbReference type="ARBA" id="ARBA00047471"/>
    </source>
</evidence>
<gene>
    <name evidence="9" type="primary">mfpsA_2</name>
    <name evidence="9" type="ORF">Mal4_00740</name>
</gene>
<evidence type="ECO:0000256" key="3">
    <source>
        <dbReference type="ARBA" id="ARBA00022676"/>
    </source>
</evidence>
<feature type="domain" description="Glycosyl transferase family 1" evidence="6">
    <location>
        <begin position="255"/>
        <end position="422"/>
    </location>
</feature>
<dbReference type="SFLD" id="SFLDS00003">
    <property type="entry name" value="Haloacid_Dehalogenase"/>
    <property type="match status" value="1"/>
</dbReference>
<dbReference type="InterPro" id="IPR028098">
    <property type="entry name" value="Glyco_trans_4-like_N"/>
</dbReference>
<evidence type="ECO:0000256" key="1">
    <source>
        <dbReference type="ARBA" id="ARBA00006530"/>
    </source>
</evidence>
<evidence type="ECO:0000259" key="6">
    <source>
        <dbReference type="Pfam" id="PF00534"/>
    </source>
</evidence>
<reference evidence="9 10" key="1">
    <citation type="submission" date="2019-02" db="EMBL/GenBank/DDBJ databases">
        <title>Deep-cultivation of Planctomycetes and their phenomic and genomic characterization uncovers novel biology.</title>
        <authorList>
            <person name="Wiegand S."/>
            <person name="Jogler M."/>
            <person name="Boedeker C."/>
            <person name="Pinto D."/>
            <person name="Vollmers J."/>
            <person name="Rivas-Marin E."/>
            <person name="Kohn T."/>
            <person name="Peeters S.H."/>
            <person name="Heuer A."/>
            <person name="Rast P."/>
            <person name="Oberbeckmann S."/>
            <person name="Bunk B."/>
            <person name="Jeske O."/>
            <person name="Meyerdierks A."/>
            <person name="Storesund J.E."/>
            <person name="Kallscheuer N."/>
            <person name="Luecker S."/>
            <person name="Lage O.M."/>
            <person name="Pohl T."/>
            <person name="Merkel B.J."/>
            <person name="Hornburger P."/>
            <person name="Mueller R.-W."/>
            <person name="Bruemmer F."/>
            <person name="Labrenz M."/>
            <person name="Spormann A.M."/>
            <person name="Op den Camp H."/>
            <person name="Overmann J."/>
            <person name="Amann R."/>
            <person name="Jetten M.S.M."/>
            <person name="Mascher T."/>
            <person name="Medema M.H."/>
            <person name="Devos D.P."/>
            <person name="Kaster A.-K."/>
            <person name="Ovreas L."/>
            <person name="Rohde M."/>
            <person name="Galperin M.Y."/>
            <person name="Jogler C."/>
        </authorList>
    </citation>
    <scope>NUCLEOTIDE SEQUENCE [LARGE SCALE GENOMIC DNA]</scope>
    <source>
        <strain evidence="9 10">Mal4</strain>
    </source>
</reference>
<dbReference type="InterPro" id="IPR044161">
    <property type="entry name" value="SPS"/>
</dbReference>
<dbReference type="InterPro" id="IPR036412">
    <property type="entry name" value="HAD-like_sf"/>
</dbReference>
<evidence type="ECO:0000256" key="4">
    <source>
        <dbReference type="ARBA" id="ARBA00022679"/>
    </source>
</evidence>
<evidence type="ECO:0000313" key="10">
    <source>
        <dbReference type="Proteomes" id="UP000320496"/>
    </source>
</evidence>